<sequence>MSIQIKRDGRVLTVLVDAPPHNYLDRPLVEALHGVLRQVERDPGIGAVVVGSAVPGRYLTHWDIADLLHGAETSPRLPMPVARAVLGAVRGLTGLGAGRLLARSPLAGVYAMARFQELALRLLRSPAIWIAAIDGPCGGGGLELSVFFDVRVASARSSFLVPELTIGLTTTLGSQRLTHLLGPARALRLLLDAEPCTAAEALDAGLIDRVRPADPMAEAQRLAHRYARRPRAHVGRQKQLINRAYERTALQTLNGEGVSQLVGVPTPGTRAAMRRWLELRRPDGESTFLTDMRPWADGTALDLNSPPPER</sequence>
<dbReference type="PANTHER" id="PTHR11941">
    <property type="entry name" value="ENOYL-COA HYDRATASE-RELATED"/>
    <property type="match status" value="1"/>
</dbReference>
<dbReference type="AlphaFoldDB" id="A0AAE4CB58"/>
<dbReference type="GO" id="GO:0006635">
    <property type="term" value="P:fatty acid beta-oxidation"/>
    <property type="evidence" value="ECO:0007669"/>
    <property type="project" value="TreeGrafter"/>
</dbReference>
<keyword evidence="2" id="KW-1185">Reference proteome</keyword>
<dbReference type="EMBL" id="JAVDYB010000001">
    <property type="protein sequence ID" value="MDR7276494.1"/>
    <property type="molecule type" value="Genomic_DNA"/>
</dbReference>
<protein>
    <submittedName>
        <fullName evidence="1">Enoyl-CoA hydratase/carnithine racemase</fullName>
    </submittedName>
</protein>
<dbReference type="InterPro" id="IPR029045">
    <property type="entry name" value="ClpP/crotonase-like_dom_sf"/>
</dbReference>
<dbReference type="PANTHER" id="PTHR11941:SF54">
    <property type="entry name" value="ENOYL-COA HYDRATASE, MITOCHONDRIAL"/>
    <property type="match status" value="1"/>
</dbReference>
<dbReference type="RefSeq" id="WP_310368648.1">
    <property type="nucleotide sequence ID" value="NZ_JAVDYB010000001.1"/>
</dbReference>
<organism evidence="1 2">
    <name type="scientific">Catenuloplanes atrovinosus</name>
    <dbReference type="NCBI Taxonomy" id="137266"/>
    <lineage>
        <taxon>Bacteria</taxon>
        <taxon>Bacillati</taxon>
        <taxon>Actinomycetota</taxon>
        <taxon>Actinomycetes</taxon>
        <taxon>Micromonosporales</taxon>
        <taxon>Micromonosporaceae</taxon>
        <taxon>Catenuloplanes</taxon>
    </lineage>
</organism>
<dbReference type="CDD" id="cd06558">
    <property type="entry name" value="crotonase-like"/>
    <property type="match status" value="1"/>
</dbReference>
<dbReference type="SUPFAM" id="SSF52096">
    <property type="entry name" value="ClpP/crotonase"/>
    <property type="match status" value="1"/>
</dbReference>
<dbReference type="Proteomes" id="UP001183643">
    <property type="component" value="Unassembled WGS sequence"/>
</dbReference>
<proteinExistence type="predicted"/>
<evidence type="ECO:0000313" key="1">
    <source>
        <dbReference type="EMBL" id="MDR7276494.1"/>
    </source>
</evidence>
<name>A0AAE4CB58_9ACTN</name>
<evidence type="ECO:0000313" key="2">
    <source>
        <dbReference type="Proteomes" id="UP001183643"/>
    </source>
</evidence>
<comment type="caution">
    <text evidence="1">The sequence shown here is derived from an EMBL/GenBank/DDBJ whole genome shotgun (WGS) entry which is preliminary data.</text>
</comment>
<dbReference type="GO" id="GO:0003824">
    <property type="term" value="F:catalytic activity"/>
    <property type="evidence" value="ECO:0007669"/>
    <property type="project" value="UniProtKB-ARBA"/>
</dbReference>
<accession>A0AAE4CB58</accession>
<dbReference type="Gene3D" id="3.90.226.10">
    <property type="entry name" value="2-enoyl-CoA Hydratase, Chain A, domain 1"/>
    <property type="match status" value="1"/>
</dbReference>
<dbReference type="Pfam" id="PF00378">
    <property type="entry name" value="ECH_1"/>
    <property type="match status" value="1"/>
</dbReference>
<gene>
    <name evidence="1" type="ORF">J2S41_003272</name>
</gene>
<dbReference type="InterPro" id="IPR001753">
    <property type="entry name" value="Enoyl-CoA_hydra/iso"/>
</dbReference>
<reference evidence="1" key="1">
    <citation type="submission" date="2023-07" db="EMBL/GenBank/DDBJ databases">
        <title>Sequencing the genomes of 1000 actinobacteria strains.</title>
        <authorList>
            <person name="Klenk H.-P."/>
        </authorList>
    </citation>
    <scope>NUCLEOTIDE SEQUENCE</scope>
    <source>
        <strain evidence="1">DSM 44707</strain>
    </source>
</reference>